<evidence type="ECO:0000256" key="3">
    <source>
        <dbReference type="ARBA" id="ARBA00022605"/>
    </source>
</evidence>
<dbReference type="Proteomes" id="UP001158045">
    <property type="component" value="Unassembled WGS sequence"/>
</dbReference>
<feature type="binding site" evidence="9">
    <location>
        <begin position="8"/>
        <end position="13"/>
    </location>
    <ligand>
        <name>NAD(+)</name>
        <dbReference type="ChEBI" id="CHEBI:57540"/>
    </ligand>
</feature>
<dbReference type="Pfam" id="PF01113">
    <property type="entry name" value="DapB_N"/>
    <property type="match status" value="1"/>
</dbReference>
<dbReference type="SUPFAM" id="SSF51735">
    <property type="entry name" value="NAD(P)-binding Rossmann-fold domains"/>
    <property type="match status" value="1"/>
</dbReference>
<feature type="domain" description="Dihydrodipicolinate reductase N-terminal" evidence="11">
    <location>
        <begin position="2"/>
        <end position="114"/>
    </location>
</feature>
<comment type="caution">
    <text evidence="13">The sequence shown here is derived from an EMBL/GenBank/DDBJ whole genome shotgun (WGS) entry which is preliminary data.</text>
</comment>
<keyword evidence="4 9" id="KW-0521">NADP</keyword>
<dbReference type="SUPFAM" id="SSF55347">
    <property type="entry name" value="Glyceraldehyde-3-phosphate dehydrogenase-like, C-terminal domain"/>
    <property type="match status" value="1"/>
</dbReference>
<reference evidence="13 14" key="1">
    <citation type="submission" date="2023-04" db="EMBL/GenBank/DDBJ databases">
        <title>Fusibacter bizertensis strain WBS, isolated from littoral bottom sediments of the Arctic seas - biochemical and genomic analysis.</title>
        <authorList>
            <person name="Brioukhanov A.L."/>
        </authorList>
    </citation>
    <scope>NUCLEOTIDE SEQUENCE [LARGE SCALE GENOMIC DNA]</scope>
    <source>
        <strain evidence="13 14">WBS</strain>
    </source>
</reference>
<dbReference type="InterPro" id="IPR023940">
    <property type="entry name" value="DHDPR_bac"/>
</dbReference>
<evidence type="ECO:0000256" key="8">
    <source>
        <dbReference type="ARBA" id="ARBA00023154"/>
    </source>
</evidence>
<evidence type="ECO:0000313" key="14">
    <source>
        <dbReference type="Proteomes" id="UP001158045"/>
    </source>
</evidence>
<gene>
    <name evidence="9 13" type="primary">dapB</name>
    <name evidence="13" type="ORF">QE109_05475</name>
</gene>
<keyword evidence="2 9" id="KW-0963">Cytoplasm</keyword>
<sequence>MIRLFICGITGAMGKNVVAQAKAFPEIEIVGGLGHVEIERENNQFKVFSNFESVDFPIDCIIDFSTASIVDDLLHFAQHHKIPVVLCTTGLTEKTLDHIETAKLQIPIFKSGNMSLAINLLMRLVKQAASVLENDFDIEIIEKHHNRKLDAPSGTAIMLADAVNEGLQDPKIIELGRSAHGSKDQSIINVHSIRGGNIVGEHEVLFAGAEELVTLSHSALSRSVFAKGALDAAKFLVGRTPGLYNMDDLVAQKLNSLL</sequence>
<feature type="binding site" evidence="9">
    <location>
        <begin position="154"/>
        <end position="155"/>
    </location>
    <ligand>
        <name>(S)-2,3,4,5-tetrahydrodipicolinate</name>
        <dbReference type="ChEBI" id="CHEBI:16845"/>
    </ligand>
</feature>
<name>A0ABT6NAY9_9FIRM</name>
<keyword evidence="3 9" id="KW-0028">Amino-acid biosynthesis</keyword>
<keyword evidence="8 9" id="KW-0457">Lysine biosynthesis</keyword>
<keyword evidence="7 9" id="KW-0520">NAD</keyword>
<dbReference type="InterPro" id="IPR022664">
    <property type="entry name" value="DapB_N_CS"/>
</dbReference>
<dbReference type="Pfam" id="PF05173">
    <property type="entry name" value="DapB_C"/>
    <property type="match status" value="1"/>
</dbReference>
<dbReference type="PANTHER" id="PTHR20836">
    <property type="entry name" value="DIHYDRODIPICOLINATE REDUCTASE"/>
    <property type="match status" value="1"/>
</dbReference>
<evidence type="ECO:0000313" key="13">
    <source>
        <dbReference type="EMBL" id="MDH8677585.1"/>
    </source>
</evidence>
<comment type="similarity">
    <text evidence="1 9">Belongs to the DapB family.</text>
</comment>
<comment type="subunit">
    <text evidence="9">Homotetramer.</text>
</comment>
<feature type="active site" description="Proton donor/acceptor" evidence="9">
    <location>
        <position position="144"/>
    </location>
</feature>
<evidence type="ECO:0000256" key="5">
    <source>
        <dbReference type="ARBA" id="ARBA00022915"/>
    </source>
</evidence>
<evidence type="ECO:0000259" key="11">
    <source>
        <dbReference type="Pfam" id="PF01113"/>
    </source>
</evidence>
<keyword evidence="5 9" id="KW-0220">Diaminopimelate biosynthesis</keyword>
<dbReference type="InterPro" id="IPR022663">
    <property type="entry name" value="DapB_C"/>
</dbReference>
<keyword evidence="14" id="KW-1185">Reference proteome</keyword>
<dbReference type="CDD" id="cd02274">
    <property type="entry name" value="DHDPR_N"/>
    <property type="match status" value="1"/>
</dbReference>
<evidence type="ECO:0000256" key="6">
    <source>
        <dbReference type="ARBA" id="ARBA00023002"/>
    </source>
</evidence>
<dbReference type="NCBIfam" id="TIGR00036">
    <property type="entry name" value="dapB"/>
    <property type="match status" value="1"/>
</dbReference>
<dbReference type="PROSITE" id="PS01298">
    <property type="entry name" value="DAPB"/>
    <property type="match status" value="1"/>
</dbReference>
<feature type="binding site" evidence="9">
    <location>
        <position position="40"/>
    </location>
    <ligand>
        <name>NADP(+)</name>
        <dbReference type="ChEBI" id="CHEBI:58349"/>
    </ligand>
</feature>
<feature type="domain" description="Dihydrodipicolinate reductase C-terminal" evidence="12">
    <location>
        <begin position="118"/>
        <end position="249"/>
    </location>
</feature>
<dbReference type="EMBL" id="JARYZI010000003">
    <property type="protein sequence ID" value="MDH8677585.1"/>
    <property type="molecule type" value="Genomic_DNA"/>
</dbReference>
<evidence type="ECO:0000256" key="9">
    <source>
        <dbReference type="HAMAP-Rule" id="MF_00102"/>
    </source>
</evidence>
<dbReference type="GO" id="GO:0008839">
    <property type="term" value="F:4-hydroxy-tetrahydrodipicolinate reductase"/>
    <property type="evidence" value="ECO:0007669"/>
    <property type="project" value="UniProtKB-EC"/>
</dbReference>
<comment type="function">
    <text evidence="9">Catalyzes the conversion of 4-hydroxy-tetrahydrodipicolinate (HTPA) to tetrahydrodipicolinate.</text>
</comment>
<organism evidence="13 14">
    <name type="scientific">Fusibacter bizertensis</name>
    <dbReference type="NCBI Taxonomy" id="1488331"/>
    <lineage>
        <taxon>Bacteria</taxon>
        <taxon>Bacillati</taxon>
        <taxon>Bacillota</taxon>
        <taxon>Clostridia</taxon>
        <taxon>Eubacteriales</taxon>
        <taxon>Eubacteriales Family XII. Incertae Sedis</taxon>
        <taxon>Fusibacter</taxon>
    </lineage>
</organism>
<dbReference type="PANTHER" id="PTHR20836:SF7">
    <property type="entry name" value="4-HYDROXY-TETRAHYDRODIPICOLINATE REDUCTASE"/>
    <property type="match status" value="1"/>
</dbReference>
<feature type="binding site" evidence="9">
    <location>
        <position position="145"/>
    </location>
    <ligand>
        <name>(S)-2,3,4,5-tetrahydrodipicolinate</name>
        <dbReference type="ChEBI" id="CHEBI:16845"/>
    </ligand>
</feature>
<proteinExistence type="inferred from homology"/>
<comment type="catalytic activity">
    <reaction evidence="9">
        <text>(S)-2,3,4,5-tetrahydrodipicolinate + NADP(+) + H2O = (2S,4S)-4-hydroxy-2,3,4,5-tetrahydrodipicolinate + NADPH + H(+)</text>
        <dbReference type="Rhea" id="RHEA:35331"/>
        <dbReference type="ChEBI" id="CHEBI:15377"/>
        <dbReference type="ChEBI" id="CHEBI:15378"/>
        <dbReference type="ChEBI" id="CHEBI:16845"/>
        <dbReference type="ChEBI" id="CHEBI:57783"/>
        <dbReference type="ChEBI" id="CHEBI:58349"/>
        <dbReference type="ChEBI" id="CHEBI:67139"/>
        <dbReference type="EC" id="1.17.1.8"/>
    </reaction>
</comment>
<feature type="binding site" evidence="9">
    <location>
        <begin position="111"/>
        <end position="114"/>
    </location>
    <ligand>
        <name>NAD(+)</name>
        <dbReference type="ChEBI" id="CHEBI:57540"/>
    </ligand>
</feature>
<comment type="subcellular location">
    <subcellularLocation>
        <location evidence="9">Cytoplasm</location>
    </subcellularLocation>
</comment>
<dbReference type="RefSeq" id="WP_281093406.1">
    <property type="nucleotide sequence ID" value="NZ_JARYZI010000003.1"/>
</dbReference>
<feature type="active site" description="Proton donor" evidence="9">
    <location>
        <position position="148"/>
    </location>
</feature>
<evidence type="ECO:0000256" key="4">
    <source>
        <dbReference type="ARBA" id="ARBA00022857"/>
    </source>
</evidence>
<dbReference type="Gene3D" id="3.40.50.720">
    <property type="entry name" value="NAD(P)-binding Rossmann-like Domain"/>
    <property type="match status" value="1"/>
</dbReference>
<dbReference type="PIRSF" id="PIRSF000161">
    <property type="entry name" value="DHPR"/>
    <property type="match status" value="1"/>
</dbReference>
<comment type="pathway">
    <text evidence="9">Amino-acid biosynthesis; L-lysine biosynthesis via DAP pathway; (S)-tetrahydrodipicolinate from L-aspartate: step 4/4.</text>
</comment>
<dbReference type="EC" id="1.17.1.8" evidence="9 10"/>
<dbReference type="HAMAP" id="MF_00102">
    <property type="entry name" value="DapB"/>
    <property type="match status" value="1"/>
</dbReference>
<evidence type="ECO:0000256" key="10">
    <source>
        <dbReference type="NCBIfam" id="TIGR00036"/>
    </source>
</evidence>
<protein>
    <recommendedName>
        <fullName evidence="9 10">4-hydroxy-tetrahydrodipicolinate reductase</fullName>
        <shortName evidence="9">HTPA reductase</shortName>
        <ecNumber evidence="9 10">1.17.1.8</ecNumber>
    </recommendedName>
</protein>
<keyword evidence="6 9" id="KW-0560">Oxidoreductase</keyword>
<evidence type="ECO:0000259" key="12">
    <source>
        <dbReference type="Pfam" id="PF05173"/>
    </source>
</evidence>
<evidence type="ECO:0000256" key="1">
    <source>
        <dbReference type="ARBA" id="ARBA00006642"/>
    </source>
</evidence>
<evidence type="ECO:0000256" key="7">
    <source>
        <dbReference type="ARBA" id="ARBA00023027"/>
    </source>
</evidence>
<evidence type="ECO:0000256" key="2">
    <source>
        <dbReference type="ARBA" id="ARBA00022490"/>
    </source>
</evidence>
<comment type="catalytic activity">
    <reaction evidence="9">
        <text>(S)-2,3,4,5-tetrahydrodipicolinate + NAD(+) + H2O = (2S,4S)-4-hydroxy-2,3,4,5-tetrahydrodipicolinate + NADH + H(+)</text>
        <dbReference type="Rhea" id="RHEA:35323"/>
        <dbReference type="ChEBI" id="CHEBI:15377"/>
        <dbReference type="ChEBI" id="CHEBI:15378"/>
        <dbReference type="ChEBI" id="CHEBI:16845"/>
        <dbReference type="ChEBI" id="CHEBI:57540"/>
        <dbReference type="ChEBI" id="CHEBI:57945"/>
        <dbReference type="ChEBI" id="CHEBI:67139"/>
        <dbReference type="EC" id="1.17.1.8"/>
    </reaction>
</comment>
<feature type="binding site" evidence="9">
    <location>
        <begin position="87"/>
        <end position="89"/>
    </location>
    <ligand>
        <name>NAD(+)</name>
        <dbReference type="ChEBI" id="CHEBI:57540"/>
    </ligand>
</feature>
<dbReference type="InterPro" id="IPR000846">
    <property type="entry name" value="DapB_N"/>
</dbReference>
<comment type="caution">
    <text evidence="9">Was originally thought to be a dihydrodipicolinate reductase (DHDPR), catalyzing the conversion of dihydrodipicolinate to tetrahydrodipicolinate. However, it was shown in E.coli that the substrate of the enzymatic reaction is not dihydrodipicolinate (DHDP) but in fact (2S,4S)-4-hydroxy-2,3,4,5-tetrahydrodipicolinic acid (HTPA), the product released by the DapA-catalyzed reaction.</text>
</comment>
<dbReference type="InterPro" id="IPR036291">
    <property type="entry name" value="NAD(P)-bd_dom_sf"/>
</dbReference>
<dbReference type="Gene3D" id="3.30.360.10">
    <property type="entry name" value="Dihydrodipicolinate Reductase, domain 2"/>
    <property type="match status" value="1"/>
</dbReference>
<accession>A0ABT6NAY9</accession>
<feature type="binding site" evidence="9">
    <location>
        <position position="39"/>
    </location>
    <ligand>
        <name>NAD(+)</name>
        <dbReference type="ChEBI" id="CHEBI:57540"/>
    </ligand>
</feature>